<dbReference type="Gene3D" id="3.40.50.450">
    <property type="match status" value="1"/>
</dbReference>
<evidence type="ECO:0000313" key="4">
    <source>
        <dbReference type="Proteomes" id="UP000003093"/>
    </source>
</evidence>
<dbReference type="InterPro" id="IPR003488">
    <property type="entry name" value="DprA"/>
</dbReference>
<feature type="domain" description="Smf/DprA SLOG" evidence="2">
    <location>
        <begin position="87"/>
        <end position="295"/>
    </location>
</feature>
<dbReference type="EMBL" id="AIDT01000013">
    <property type="protein sequence ID" value="EIA13664.1"/>
    <property type="molecule type" value="Genomic_DNA"/>
</dbReference>
<organism evidence="3 4">
    <name type="scientific">Staphylococcus aureus subsp. aureus DR10</name>
    <dbReference type="NCBI Taxonomy" id="1155079"/>
    <lineage>
        <taxon>Bacteria</taxon>
        <taxon>Bacillati</taxon>
        <taxon>Bacillota</taxon>
        <taxon>Bacilli</taxon>
        <taxon>Bacillales</taxon>
        <taxon>Staphylococcaceae</taxon>
        <taxon>Staphylococcus</taxon>
    </lineage>
</organism>
<dbReference type="PANTHER" id="PTHR43022">
    <property type="entry name" value="PROTEIN SMF"/>
    <property type="match status" value="1"/>
</dbReference>
<dbReference type="AlphaFoldDB" id="A0ABC9PYM8"/>
<proteinExistence type="inferred from homology"/>
<evidence type="ECO:0000259" key="2">
    <source>
        <dbReference type="Pfam" id="PF02481"/>
    </source>
</evidence>
<evidence type="ECO:0000256" key="1">
    <source>
        <dbReference type="ARBA" id="ARBA00006525"/>
    </source>
</evidence>
<dbReference type="NCBIfam" id="TIGR00732">
    <property type="entry name" value="dprA"/>
    <property type="match status" value="1"/>
</dbReference>
<dbReference type="PANTHER" id="PTHR43022:SF1">
    <property type="entry name" value="PROTEIN SMF"/>
    <property type="match status" value="1"/>
</dbReference>
<dbReference type="Pfam" id="PF02481">
    <property type="entry name" value="DNA_processg_A"/>
    <property type="match status" value="1"/>
</dbReference>
<accession>A0ABC9PYM8</accession>
<sequence length="298" mass="34402">MIKKGVDLLIRLFLLKLYWAHFSTKQIHQFLMAYPNVIKEGGRKKDSYLCEWVNREENVHLLRKYYAFIKLDHNDIIKELQKLKVSYITYMDTEYPVLLKEIYQFPLLLFYKGNIKLINNMHHLAVVGARDSTSYTQQSLEFLLSNDKSKYLTIVSGLAQGADAMAHQIALKYNLPTIAVLAFGHQTHYPKSTLALRNKIEEKGLVISEYPPHTPIAKYRFPERNRIISGLSKGVLITEAKEQSGSHITIDFALEQNRNVYVLPGSMFNPMTKGNLLRIQEGAKVVLNANDIFEDYYI</sequence>
<reference evidence="3 4" key="1">
    <citation type="journal article" date="2012" name="MBio">
        <title>Identification of a highly transmissible animal-independent Staphylococcus aureus ST398 clone with distinct genomic and cell adhesion properties.</title>
        <authorList>
            <person name="Uhlemann A.C."/>
            <person name="Porcella S.F."/>
            <person name="Trivedi S."/>
            <person name="Sullivan S.B."/>
            <person name="Hafer C."/>
            <person name="Kennedy A.D."/>
            <person name="Barbian K.D."/>
            <person name="McCarthy A.J."/>
            <person name="Street C."/>
            <person name="Hirschberg D.L."/>
            <person name="Lipkin W.I."/>
            <person name="Lindsay J.A."/>
            <person name="DeLeo F.R."/>
            <person name="Lowy F.D."/>
        </authorList>
    </citation>
    <scope>NUCLEOTIDE SEQUENCE [LARGE SCALE GENOMIC DNA]</scope>
    <source>
        <strain evidence="3 4">DR10</strain>
    </source>
</reference>
<dbReference type="SUPFAM" id="SSF102405">
    <property type="entry name" value="MCP/YpsA-like"/>
    <property type="match status" value="1"/>
</dbReference>
<protein>
    <submittedName>
        <fullName evidence="3">DNA processing protein</fullName>
    </submittedName>
</protein>
<comment type="caution">
    <text evidence="3">The sequence shown here is derived from an EMBL/GenBank/DDBJ whole genome shotgun (WGS) entry which is preliminary data.</text>
</comment>
<evidence type="ECO:0000313" key="3">
    <source>
        <dbReference type="EMBL" id="EIA13664.1"/>
    </source>
</evidence>
<name>A0ABC9PYM8_STAA5</name>
<gene>
    <name evidence="3" type="ORF">ST398NM02_1251</name>
</gene>
<dbReference type="InterPro" id="IPR057666">
    <property type="entry name" value="DrpA_SLOG"/>
</dbReference>
<comment type="similarity">
    <text evidence="1">Belongs to the DprA/Smf family.</text>
</comment>
<dbReference type="Proteomes" id="UP000003093">
    <property type="component" value="Unassembled WGS sequence"/>
</dbReference>